<name>A0A517YL86_9BACT</name>
<dbReference type="Proteomes" id="UP000315017">
    <property type="component" value="Chromosome"/>
</dbReference>
<dbReference type="PANTHER" id="PTHR33608:SF7">
    <property type="entry name" value="DUF58 DOMAIN-CONTAINING PROTEIN"/>
    <property type="match status" value="1"/>
</dbReference>
<dbReference type="Gene3D" id="3.40.50.410">
    <property type="entry name" value="von Willebrand factor, type A domain"/>
    <property type="match status" value="1"/>
</dbReference>
<dbReference type="RefSeq" id="WP_145097353.1">
    <property type="nucleotide sequence ID" value="NZ_CP036274.1"/>
</dbReference>
<dbReference type="InterPro" id="IPR002881">
    <property type="entry name" value="DUF58"/>
</dbReference>
<dbReference type="OrthoDB" id="9780819at2"/>
<dbReference type="SUPFAM" id="SSF53300">
    <property type="entry name" value="vWA-like"/>
    <property type="match status" value="1"/>
</dbReference>
<dbReference type="PANTHER" id="PTHR33608">
    <property type="entry name" value="BLL2464 PROTEIN"/>
    <property type="match status" value="1"/>
</dbReference>
<dbReference type="AlphaFoldDB" id="A0A517YL86"/>
<dbReference type="Pfam" id="PF01882">
    <property type="entry name" value="DUF58"/>
    <property type="match status" value="1"/>
</dbReference>
<accession>A0A517YL86</accession>
<keyword evidence="3" id="KW-1185">Reference proteome</keyword>
<organism evidence="2 3">
    <name type="scientific">Anatilimnocola aggregata</name>
    <dbReference type="NCBI Taxonomy" id="2528021"/>
    <lineage>
        <taxon>Bacteria</taxon>
        <taxon>Pseudomonadati</taxon>
        <taxon>Planctomycetota</taxon>
        <taxon>Planctomycetia</taxon>
        <taxon>Pirellulales</taxon>
        <taxon>Pirellulaceae</taxon>
        <taxon>Anatilimnocola</taxon>
    </lineage>
</organism>
<dbReference type="KEGG" id="aagg:ETAA8_61270"/>
<protein>
    <recommendedName>
        <fullName evidence="1">DUF58 domain-containing protein</fullName>
    </recommendedName>
</protein>
<gene>
    <name evidence="2" type="ORF">ETAA8_61270</name>
</gene>
<dbReference type="InterPro" id="IPR036465">
    <property type="entry name" value="vWFA_dom_sf"/>
</dbReference>
<evidence type="ECO:0000313" key="2">
    <source>
        <dbReference type="EMBL" id="QDU30974.1"/>
    </source>
</evidence>
<sequence>MTAPQLPKFLDPKTLDRIKRLDVRARLVVEGFISGQHRSPYHGYAVEFATHREYAPGDDIRHIDWKVWSKTDRHYIKEYEEETNMRCTILLDCSKSMRYTVPWSKFDYAATAAASLAYLLQQQQDAVGLVAFNTKVQKHIPSSSHPNHLKLLMHELENLQPDDQTDVSRVFPELAQQIRRRGLVVLFSDLFTDIPTLSEALRQFRLRKHEVIVFQVMHNDELTFPFEDNTLFRGLEMDVQLHTEPRALRQSYLENVEKFLEQVRKTCASAGIDYVLMNTNEPLDAVLGTYLTFRQKVRRSALRH</sequence>
<evidence type="ECO:0000259" key="1">
    <source>
        <dbReference type="Pfam" id="PF01882"/>
    </source>
</evidence>
<proteinExistence type="predicted"/>
<feature type="domain" description="DUF58" evidence="1">
    <location>
        <begin position="51"/>
        <end position="256"/>
    </location>
</feature>
<evidence type="ECO:0000313" key="3">
    <source>
        <dbReference type="Proteomes" id="UP000315017"/>
    </source>
</evidence>
<reference evidence="2 3" key="1">
    <citation type="submission" date="2019-02" db="EMBL/GenBank/DDBJ databases">
        <title>Deep-cultivation of Planctomycetes and their phenomic and genomic characterization uncovers novel biology.</title>
        <authorList>
            <person name="Wiegand S."/>
            <person name="Jogler M."/>
            <person name="Boedeker C."/>
            <person name="Pinto D."/>
            <person name="Vollmers J."/>
            <person name="Rivas-Marin E."/>
            <person name="Kohn T."/>
            <person name="Peeters S.H."/>
            <person name="Heuer A."/>
            <person name="Rast P."/>
            <person name="Oberbeckmann S."/>
            <person name="Bunk B."/>
            <person name="Jeske O."/>
            <person name="Meyerdierks A."/>
            <person name="Storesund J.E."/>
            <person name="Kallscheuer N."/>
            <person name="Luecker S."/>
            <person name="Lage O.M."/>
            <person name="Pohl T."/>
            <person name="Merkel B.J."/>
            <person name="Hornburger P."/>
            <person name="Mueller R.-W."/>
            <person name="Bruemmer F."/>
            <person name="Labrenz M."/>
            <person name="Spormann A.M."/>
            <person name="Op den Camp H."/>
            <person name="Overmann J."/>
            <person name="Amann R."/>
            <person name="Jetten M.S.M."/>
            <person name="Mascher T."/>
            <person name="Medema M.H."/>
            <person name="Devos D.P."/>
            <person name="Kaster A.-K."/>
            <person name="Ovreas L."/>
            <person name="Rohde M."/>
            <person name="Galperin M.Y."/>
            <person name="Jogler C."/>
        </authorList>
    </citation>
    <scope>NUCLEOTIDE SEQUENCE [LARGE SCALE GENOMIC DNA]</scope>
    <source>
        <strain evidence="2 3">ETA_A8</strain>
    </source>
</reference>
<dbReference type="EMBL" id="CP036274">
    <property type="protein sequence ID" value="QDU30974.1"/>
    <property type="molecule type" value="Genomic_DNA"/>
</dbReference>